<reference evidence="3 4" key="1">
    <citation type="submission" date="2016-05" db="EMBL/GenBank/DDBJ databases">
        <title>First whole genome sequencing of Entamoeba histolytica HM1:IMSS-clone-6.</title>
        <authorList>
            <person name="Mukherjee Avik.K."/>
            <person name="Izumyama S."/>
            <person name="Nakada-Tsukui K."/>
            <person name="Nozaki T."/>
        </authorList>
    </citation>
    <scope>NUCLEOTIDE SEQUENCE [LARGE SCALE GENOMIC DNA]</scope>
    <source>
        <strain evidence="3 4">HM1:IMSS clone 6</strain>
    </source>
</reference>
<dbReference type="InterPro" id="IPR036628">
    <property type="entry name" value="Clp_N_dom_sf"/>
</dbReference>
<feature type="domain" description="Clp R" evidence="2">
    <location>
        <begin position="3"/>
        <end position="93"/>
    </location>
</feature>
<organism evidence="3 4">
    <name type="scientific">Entamoeba histolytica</name>
    <dbReference type="NCBI Taxonomy" id="5759"/>
    <lineage>
        <taxon>Eukaryota</taxon>
        <taxon>Amoebozoa</taxon>
        <taxon>Evosea</taxon>
        <taxon>Archamoebae</taxon>
        <taxon>Mastigamoebida</taxon>
        <taxon>Entamoebidae</taxon>
        <taxon>Entamoeba</taxon>
    </lineage>
</organism>
<proteinExistence type="predicted"/>
<dbReference type="PROSITE" id="PS51903">
    <property type="entry name" value="CLP_R"/>
    <property type="match status" value="1"/>
</dbReference>
<protein>
    <recommendedName>
        <fullName evidence="2">Clp R domain-containing protein</fullName>
    </recommendedName>
</protein>
<sequence length="93" mass="10919">MDPNKWTDATVQMFKESQEKAFERKNAYIMPIHMMNAIVEEESNIIIRIVEMMGGDVSKMKKEIQENLKEKKEVILKHILIKKIITTNINNTI</sequence>
<accession>A0A175K034</accession>
<gene>
    <name evidence="3" type="ORF">CL6EHI_063440</name>
</gene>
<dbReference type="Gene3D" id="1.10.1780.10">
    <property type="entry name" value="Clp, N-terminal domain"/>
    <property type="match status" value="1"/>
</dbReference>
<dbReference type="EMBL" id="BDEQ01000001">
    <property type="protein sequence ID" value="GAT99381.1"/>
    <property type="molecule type" value="Genomic_DNA"/>
</dbReference>
<evidence type="ECO:0000256" key="1">
    <source>
        <dbReference type="PROSITE-ProRule" id="PRU01251"/>
    </source>
</evidence>
<dbReference type="InterPro" id="IPR004176">
    <property type="entry name" value="Clp_R_N"/>
</dbReference>
<dbReference type="Proteomes" id="UP000078387">
    <property type="component" value="Unassembled WGS sequence"/>
</dbReference>
<evidence type="ECO:0000259" key="2">
    <source>
        <dbReference type="PROSITE" id="PS51903"/>
    </source>
</evidence>
<dbReference type="SUPFAM" id="SSF81923">
    <property type="entry name" value="Double Clp-N motif"/>
    <property type="match status" value="1"/>
</dbReference>
<dbReference type="eggNOG" id="KOG1051">
    <property type="taxonomic scope" value="Eukaryota"/>
</dbReference>
<evidence type="ECO:0000313" key="3">
    <source>
        <dbReference type="EMBL" id="GAT99381.1"/>
    </source>
</evidence>
<comment type="caution">
    <text evidence="3">The sequence shown here is derived from an EMBL/GenBank/DDBJ whole genome shotgun (WGS) entry which is preliminary data.</text>
</comment>
<dbReference type="AlphaFoldDB" id="A0A175K034"/>
<dbReference type="Pfam" id="PF02861">
    <property type="entry name" value="Clp_N"/>
    <property type="match status" value="1"/>
</dbReference>
<keyword evidence="1" id="KW-0677">Repeat</keyword>
<name>A0A175K034_ENTHI</name>
<evidence type="ECO:0000313" key="4">
    <source>
        <dbReference type="Proteomes" id="UP000078387"/>
    </source>
</evidence>